<sequence>MISVATRFPTTVTTSSQQCWKQFSACRTRSIVIDSPRNQGGLFRTAHRTVYHEGMDGHNRLETKDSTHTNRGYETHGRVKKSHQNLQKPAQQHTQPITADEEI</sequence>
<evidence type="ECO:0000256" key="1">
    <source>
        <dbReference type="SAM" id="MobiDB-lite"/>
    </source>
</evidence>
<name>A0ABC8LGF0_ERUVS</name>
<reference evidence="2 3" key="1">
    <citation type="submission" date="2022-03" db="EMBL/GenBank/DDBJ databases">
        <authorList>
            <person name="Macdonald S."/>
            <person name="Ahmed S."/>
            <person name="Newling K."/>
        </authorList>
    </citation>
    <scope>NUCLEOTIDE SEQUENCE [LARGE SCALE GENOMIC DNA]</scope>
</reference>
<protein>
    <submittedName>
        <fullName evidence="2">Uncharacterized protein</fullName>
    </submittedName>
</protein>
<comment type="caution">
    <text evidence="2">The sequence shown here is derived from an EMBL/GenBank/DDBJ whole genome shotgun (WGS) entry which is preliminary data.</text>
</comment>
<proteinExistence type="predicted"/>
<organism evidence="2 3">
    <name type="scientific">Eruca vesicaria subsp. sativa</name>
    <name type="common">Garden rocket</name>
    <name type="synonym">Eruca sativa</name>
    <dbReference type="NCBI Taxonomy" id="29727"/>
    <lineage>
        <taxon>Eukaryota</taxon>
        <taxon>Viridiplantae</taxon>
        <taxon>Streptophyta</taxon>
        <taxon>Embryophyta</taxon>
        <taxon>Tracheophyta</taxon>
        <taxon>Spermatophyta</taxon>
        <taxon>Magnoliopsida</taxon>
        <taxon>eudicotyledons</taxon>
        <taxon>Gunneridae</taxon>
        <taxon>Pentapetalae</taxon>
        <taxon>rosids</taxon>
        <taxon>malvids</taxon>
        <taxon>Brassicales</taxon>
        <taxon>Brassicaceae</taxon>
        <taxon>Brassiceae</taxon>
        <taxon>Eruca</taxon>
    </lineage>
</organism>
<gene>
    <name evidence="2" type="ORF">ERUC_LOCUS35111</name>
</gene>
<accession>A0ABC8LGF0</accession>
<feature type="compositionally biased region" description="Basic and acidic residues" evidence="1">
    <location>
        <begin position="53"/>
        <end position="77"/>
    </location>
</feature>
<dbReference type="EMBL" id="CAKOAT010560709">
    <property type="protein sequence ID" value="CAH8382628.1"/>
    <property type="molecule type" value="Genomic_DNA"/>
</dbReference>
<dbReference type="Proteomes" id="UP001642260">
    <property type="component" value="Unassembled WGS sequence"/>
</dbReference>
<keyword evidence="3" id="KW-1185">Reference proteome</keyword>
<dbReference type="AlphaFoldDB" id="A0ABC8LGF0"/>
<feature type="region of interest" description="Disordered" evidence="1">
    <location>
        <begin position="53"/>
        <end position="103"/>
    </location>
</feature>
<evidence type="ECO:0000313" key="3">
    <source>
        <dbReference type="Proteomes" id="UP001642260"/>
    </source>
</evidence>
<evidence type="ECO:0000313" key="2">
    <source>
        <dbReference type="EMBL" id="CAH8382628.1"/>
    </source>
</evidence>
<feature type="compositionally biased region" description="Polar residues" evidence="1">
    <location>
        <begin position="84"/>
        <end position="97"/>
    </location>
</feature>